<gene>
    <name evidence="2" type="ORF">RS84_01280</name>
</gene>
<feature type="signal peptide" evidence="1">
    <location>
        <begin position="1"/>
        <end position="37"/>
    </location>
</feature>
<organism evidence="2 3">
    <name type="scientific">Microbacterium hydrocarbonoxydans</name>
    <dbReference type="NCBI Taxonomy" id="273678"/>
    <lineage>
        <taxon>Bacteria</taxon>
        <taxon>Bacillati</taxon>
        <taxon>Actinomycetota</taxon>
        <taxon>Actinomycetes</taxon>
        <taxon>Micrococcales</taxon>
        <taxon>Microbacteriaceae</taxon>
        <taxon>Microbacterium</taxon>
    </lineage>
</organism>
<dbReference type="STRING" id="273678.RS84_01280"/>
<dbReference type="RefSeq" id="WP_045256905.1">
    <property type="nucleotide sequence ID" value="NZ_JYJB01000007.1"/>
</dbReference>
<dbReference type="EMBL" id="JYJB01000007">
    <property type="protein sequence ID" value="KJL48519.1"/>
    <property type="molecule type" value="Genomic_DNA"/>
</dbReference>
<dbReference type="AlphaFoldDB" id="A0A0M2HVN5"/>
<comment type="caution">
    <text evidence="2">The sequence shown here is derived from an EMBL/GenBank/DDBJ whole genome shotgun (WGS) entry which is preliminary data.</text>
</comment>
<keyword evidence="1" id="KW-0732">Signal</keyword>
<evidence type="ECO:0000313" key="2">
    <source>
        <dbReference type="EMBL" id="KJL48519.1"/>
    </source>
</evidence>
<evidence type="ECO:0000256" key="1">
    <source>
        <dbReference type="SAM" id="SignalP"/>
    </source>
</evidence>
<feature type="chain" id="PRO_5005634333" evidence="1">
    <location>
        <begin position="38"/>
        <end position="463"/>
    </location>
</feature>
<dbReference type="PATRIC" id="fig|273678.4.peg.1279"/>
<dbReference type="Proteomes" id="UP000033900">
    <property type="component" value="Unassembled WGS sequence"/>
</dbReference>
<protein>
    <submittedName>
        <fullName evidence="2">Uncharacterized protein</fullName>
    </submittedName>
</protein>
<accession>A0A0M2HVN5</accession>
<dbReference type="PROSITE" id="PS51257">
    <property type="entry name" value="PROKAR_LIPOPROTEIN"/>
    <property type="match status" value="1"/>
</dbReference>
<evidence type="ECO:0000313" key="3">
    <source>
        <dbReference type="Proteomes" id="UP000033900"/>
    </source>
</evidence>
<name>A0A0M2HVN5_9MICO</name>
<reference evidence="2 3" key="1">
    <citation type="submission" date="2015-02" db="EMBL/GenBank/DDBJ databases">
        <title>Draft genome sequences of ten Microbacterium spp. with emphasis on heavy metal contaminated environments.</title>
        <authorList>
            <person name="Corretto E."/>
        </authorList>
    </citation>
    <scope>NUCLEOTIDE SEQUENCE [LARGE SCALE GENOMIC DNA]</scope>
    <source>
        <strain evidence="2 3">SA35</strain>
    </source>
</reference>
<sequence length="463" mass="48782">MKKNGKGRPHPSTMRAVSLAVAAALMLALTGCGPVDAGSSAADAFERDFADVDGVASIETGAHNDLPFMGSVDAHVTAETDLSDAEVDELAAAFSEYMRSHSANVGWNSSLTAGAVTVGVDEDEESGTKHLEVARDLMAVPHVQRMEVGLAFSDERVLVSVDSPEMLTQGYLAAASAVRRLGVTDGRSNAHAITGSPGFGIDDMSWDGDAPDIMPALTAYEMIRTRFTLSGAAVTPDELHVRTASDDDVSALQEFVSSLSTPADLAIDVQGGVTTMSEPTEAASVVTDALADLEVSTAIRTSNNYVNVTVPAAADAETVLDAIGDLPEFRSLSGFGLSTADTEFSVFDRPADFPGSLAIAQAAYSLPGIDAVDVRETDADEQEPTARFEFSNSDEATISAFASTMKPLLLERGWHTWINADGSVEWFTAADPLVLDEPIGVGRDAEGQRFADMLVRLWDAAPR</sequence>
<proteinExistence type="predicted"/>
<keyword evidence="3" id="KW-1185">Reference proteome</keyword>